<dbReference type="InterPro" id="IPR005151">
    <property type="entry name" value="Tail-specific_protease"/>
</dbReference>
<dbReference type="SMART" id="SM00228">
    <property type="entry name" value="PDZ"/>
    <property type="match status" value="1"/>
</dbReference>
<dbReference type="Gene3D" id="3.90.226.10">
    <property type="entry name" value="2-enoyl-CoA Hydratase, Chain A, domain 1"/>
    <property type="match status" value="1"/>
</dbReference>
<feature type="domain" description="PDZ" evidence="7">
    <location>
        <begin position="110"/>
        <end position="178"/>
    </location>
</feature>
<dbReference type="EMBL" id="MHTH01000002">
    <property type="protein sequence ID" value="OHA59272.1"/>
    <property type="molecule type" value="Genomic_DNA"/>
</dbReference>
<dbReference type="Gene3D" id="3.30.750.44">
    <property type="match status" value="1"/>
</dbReference>
<dbReference type="AlphaFoldDB" id="A0A1G2QGX8"/>
<dbReference type="CDD" id="cd07560">
    <property type="entry name" value="Peptidase_S41_CPP"/>
    <property type="match status" value="1"/>
</dbReference>
<dbReference type="PANTHER" id="PTHR32060">
    <property type="entry name" value="TAIL-SPECIFIC PROTEASE"/>
    <property type="match status" value="1"/>
</dbReference>
<name>A0A1G2QGX8_9BACT</name>
<dbReference type="InterPro" id="IPR004447">
    <property type="entry name" value="Peptidase_S41A"/>
</dbReference>
<evidence type="ECO:0000259" key="7">
    <source>
        <dbReference type="PROSITE" id="PS50106"/>
    </source>
</evidence>
<dbReference type="CDD" id="cd06782">
    <property type="entry name" value="cpPDZ_CPP-like"/>
    <property type="match status" value="1"/>
</dbReference>
<protein>
    <recommendedName>
        <fullName evidence="7">PDZ domain-containing protein</fullName>
    </recommendedName>
</protein>
<comment type="similarity">
    <text evidence="1 5">Belongs to the peptidase S41A family.</text>
</comment>
<evidence type="ECO:0000256" key="5">
    <source>
        <dbReference type="RuleBase" id="RU004404"/>
    </source>
</evidence>
<keyword evidence="6" id="KW-1133">Transmembrane helix</keyword>
<proteinExistence type="inferred from homology"/>
<comment type="caution">
    <text evidence="8">The sequence shown here is derived from an EMBL/GenBank/DDBJ whole genome shotgun (WGS) entry which is preliminary data.</text>
</comment>
<dbReference type="InterPro" id="IPR041489">
    <property type="entry name" value="PDZ_6"/>
</dbReference>
<accession>A0A1G2QGX8</accession>
<keyword evidence="4 5" id="KW-0720">Serine protease</keyword>
<dbReference type="GO" id="GO:0008236">
    <property type="term" value="F:serine-type peptidase activity"/>
    <property type="evidence" value="ECO:0007669"/>
    <property type="project" value="UniProtKB-KW"/>
</dbReference>
<dbReference type="NCBIfam" id="TIGR00225">
    <property type="entry name" value="prc"/>
    <property type="match status" value="1"/>
</dbReference>
<dbReference type="PROSITE" id="PS50106">
    <property type="entry name" value="PDZ"/>
    <property type="match status" value="1"/>
</dbReference>
<evidence type="ECO:0000256" key="4">
    <source>
        <dbReference type="ARBA" id="ARBA00022825"/>
    </source>
</evidence>
<dbReference type="Proteomes" id="UP000176222">
    <property type="component" value="Unassembled WGS sequence"/>
</dbReference>
<dbReference type="GO" id="GO:0006508">
    <property type="term" value="P:proteolysis"/>
    <property type="evidence" value="ECO:0007669"/>
    <property type="project" value="UniProtKB-KW"/>
</dbReference>
<dbReference type="SMART" id="SM00245">
    <property type="entry name" value="TSPc"/>
    <property type="match status" value="1"/>
</dbReference>
<dbReference type="FunFam" id="2.30.42.10:FF:000063">
    <property type="entry name" value="Peptidase, S41 family"/>
    <property type="match status" value="1"/>
</dbReference>
<dbReference type="InterPro" id="IPR036034">
    <property type="entry name" value="PDZ_sf"/>
</dbReference>
<dbReference type="STRING" id="1802436.A2370_01850"/>
<keyword evidence="6" id="KW-0812">Transmembrane</keyword>
<dbReference type="GO" id="GO:0030288">
    <property type="term" value="C:outer membrane-bounded periplasmic space"/>
    <property type="evidence" value="ECO:0007669"/>
    <property type="project" value="TreeGrafter"/>
</dbReference>
<evidence type="ECO:0000256" key="1">
    <source>
        <dbReference type="ARBA" id="ARBA00009179"/>
    </source>
</evidence>
<keyword evidence="3 5" id="KW-0378">Hydrolase</keyword>
<dbReference type="SUPFAM" id="SSF52096">
    <property type="entry name" value="ClpP/crotonase"/>
    <property type="match status" value="1"/>
</dbReference>
<dbReference type="GO" id="GO:0007165">
    <property type="term" value="P:signal transduction"/>
    <property type="evidence" value="ECO:0007669"/>
    <property type="project" value="TreeGrafter"/>
</dbReference>
<dbReference type="Pfam" id="PF03572">
    <property type="entry name" value="Peptidase_S41"/>
    <property type="match status" value="1"/>
</dbReference>
<evidence type="ECO:0000313" key="9">
    <source>
        <dbReference type="Proteomes" id="UP000176222"/>
    </source>
</evidence>
<dbReference type="Pfam" id="PF17820">
    <property type="entry name" value="PDZ_6"/>
    <property type="match status" value="1"/>
</dbReference>
<dbReference type="GO" id="GO:0004175">
    <property type="term" value="F:endopeptidase activity"/>
    <property type="evidence" value="ECO:0007669"/>
    <property type="project" value="TreeGrafter"/>
</dbReference>
<keyword evidence="6" id="KW-0472">Membrane</keyword>
<evidence type="ECO:0000256" key="3">
    <source>
        <dbReference type="ARBA" id="ARBA00022801"/>
    </source>
</evidence>
<organism evidence="8 9">
    <name type="scientific">Candidatus Vogelbacteria bacterium RIFOXYB1_FULL_42_16</name>
    <dbReference type="NCBI Taxonomy" id="1802436"/>
    <lineage>
        <taxon>Bacteria</taxon>
        <taxon>Candidatus Vogeliibacteriota</taxon>
    </lineage>
</organism>
<dbReference type="SUPFAM" id="SSF50156">
    <property type="entry name" value="PDZ domain-like"/>
    <property type="match status" value="1"/>
</dbReference>
<reference evidence="8 9" key="1">
    <citation type="journal article" date="2016" name="Nat. Commun.">
        <title>Thousands of microbial genomes shed light on interconnected biogeochemical processes in an aquifer system.</title>
        <authorList>
            <person name="Anantharaman K."/>
            <person name="Brown C.T."/>
            <person name="Hug L.A."/>
            <person name="Sharon I."/>
            <person name="Castelle C.J."/>
            <person name="Probst A.J."/>
            <person name="Thomas B.C."/>
            <person name="Singh A."/>
            <person name="Wilkins M.J."/>
            <person name="Karaoz U."/>
            <person name="Brodie E.L."/>
            <person name="Williams K.H."/>
            <person name="Hubbard S.S."/>
            <person name="Banfield J.F."/>
        </authorList>
    </citation>
    <scope>NUCLEOTIDE SEQUENCE [LARGE SCALE GENOMIC DNA]</scope>
</reference>
<sequence length="413" mass="44562">MNKYKLQAVGAVVFIIAIGGAFWLGLYFGYNNRPAVLKFAGVAGKETSTIQTKADFEPFWKAWSILNENFVDNSTTSQTITDQDKVWGAITGLADSFGDPYTVFMPPEQKARFDEDIAGNFGGVGMEVGIRDDLITIIAPLPDSPAKKAGILVGDIVAKIGATSTVDLSLDQAIKFIRGPKGTKVHLTIVRGKVSQPIEIDVVRDTIVVPTIETKQLDNGVYVISLYNFSAQSPNLFRDALEKFLRSGSDKLIFDLRGNPGGYLEAAIDIASWFLPEGKTVVSEERGKEKTGKVYKSKGYNVFERLGRKVKVVVLVDQGSASASEIVAGALSENGVATLVGQKTFGKGSVQEMISVTKDSSLKVTIARWLTPNGNSISHSGIKPDVAVEITADDLKAGRDPQKDRAIKILLGK</sequence>
<evidence type="ECO:0000256" key="2">
    <source>
        <dbReference type="ARBA" id="ARBA00022670"/>
    </source>
</evidence>
<dbReference type="InterPro" id="IPR001478">
    <property type="entry name" value="PDZ"/>
</dbReference>
<keyword evidence="2 5" id="KW-0645">Protease</keyword>
<dbReference type="PANTHER" id="PTHR32060:SF30">
    <property type="entry name" value="CARBOXY-TERMINAL PROCESSING PROTEASE CTPA"/>
    <property type="match status" value="1"/>
</dbReference>
<gene>
    <name evidence="8" type="ORF">A2370_01850</name>
</gene>
<evidence type="ECO:0000256" key="6">
    <source>
        <dbReference type="SAM" id="Phobius"/>
    </source>
</evidence>
<feature type="transmembrane region" description="Helical" evidence="6">
    <location>
        <begin position="6"/>
        <end position="30"/>
    </location>
</feature>
<dbReference type="InterPro" id="IPR029045">
    <property type="entry name" value="ClpP/crotonase-like_dom_sf"/>
</dbReference>
<evidence type="ECO:0000313" key="8">
    <source>
        <dbReference type="EMBL" id="OHA59272.1"/>
    </source>
</evidence>
<dbReference type="Gene3D" id="2.30.42.10">
    <property type="match status" value="1"/>
</dbReference>